<evidence type="ECO:0000313" key="5">
    <source>
        <dbReference type="Proteomes" id="UP000830639"/>
    </source>
</evidence>
<comment type="cofactor">
    <cofactor evidence="1">
        <name>FAD</name>
        <dbReference type="ChEBI" id="CHEBI:57692"/>
    </cofactor>
</comment>
<dbReference type="SUPFAM" id="SSF54373">
    <property type="entry name" value="FAD-linked reductases, C-terminal domain"/>
    <property type="match status" value="1"/>
</dbReference>
<dbReference type="InterPro" id="IPR036188">
    <property type="entry name" value="FAD/NAD-bd_sf"/>
</dbReference>
<dbReference type="InterPro" id="IPR002937">
    <property type="entry name" value="Amino_oxidase"/>
</dbReference>
<dbReference type="InterPro" id="IPR050281">
    <property type="entry name" value="Flavin_monoamine_oxidase"/>
</dbReference>
<gene>
    <name evidence="4" type="ORF">MY490_06105</name>
</gene>
<dbReference type="Proteomes" id="UP000830639">
    <property type="component" value="Chromosome"/>
</dbReference>
<dbReference type="Pfam" id="PF01593">
    <property type="entry name" value="Amino_oxidase"/>
    <property type="match status" value="1"/>
</dbReference>
<dbReference type="Gene3D" id="3.50.50.60">
    <property type="entry name" value="FAD/NAD(P)-binding domain"/>
    <property type="match status" value="1"/>
</dbReference>
<feature type="domain" description="Amine oxidase" evidence="3">
    <location>
        <begin position="36"/>
        <end position="483"/>
    </location>
</feature>
<dbReference type="PANTHER" id="PTHR10742:SF342">
    <property type="entry name" value="AMINE OXIDASE"/>
    <property type="match status" value="1"/>
</dbReference>
<evidence type="ECO:0000256" key="2">
    <source>
        <dbReference type="ARBA" id="ARBA00023002"/>
    </source>
</evidence>
<keyword evidence="5" id="KW-1185">Reference proteome</keyword>
<dbReference type="EMBL" id="CP096034">
    <property type="protein sequence ID" value="UPM55416.1"/>
    <property type="molecule type" value="Genomic_DNA"/>
</dbReference>
<name>A0ABY4JPQ9_9BACI</name>
<evidence type="ECO:0000313" key="4">
    <source>
        <dbReference type="EMBL" id="UPM55416.1"/>
    </source>
</evidence>
<sequence length="487" mass="54827">MNSRIKLPTNQMISIIRNGLKKTNNPKRITIVGAGMSGLVAASLLKNAGHNITILEATQRLGGRVYTKRKPFISGQYLEMGAMRIASTHSLVFEYIKKFNLPVNEFINSTPNDLIYVNDIKLTQKEYETNPDLLGFPVNPSEKGLNADQLIEKAIQPLLEFISQNPDENWETVVKYYDKYSMDSFLRYNPVGQPLSKDAIELIKVIQGSRGFPELGFTSILREFTVLFSKDIKLYEITGGNDQLPNSFLPELKENLFFGQRLIGIIQESNQVTLQTENVNSFEKFQLPSDLAIITIPFSVLNFVQVVPQNSFSYNKWKAIRTLHYLSSTKIGLQFKSRFWEKSGQFGGKTTTDLPIRFSYFPSNQLGSDGPGVLLASYTWEDDALYWDSLSEEDRIRYALRDLAIIYGNQVYTEFIIGTSHSWTQDPFAAGALAMGKPEQEIDLGPYIPTPEGRVHFAGEHTSSSPGWIEGAIESGVRVALEVNNVE</sequence>
<protein>
    <submittedName>
        <fullName evidence="4">Flavin monoamine oxidase family protein</fullName>
    </submittedName>
</protein>
<dbReference type="InterPro" id="IPR001613">
    <property type="entry name" value="Flavin_amine_oxidase"/>
</dbReference>
<proteinExistence type="predicted"/>
<dbReference type="Gene3D" id="1.10.405.10">
    <property type="entry name" value="Guanine Nucleotide Dissociation Inhibitor, domain 1"/>
    <property type="match status" value="1"/>
</dbReference>
<dbReference type="SUPFAM" id="SSF51905">
    <property type="entry name" value="FAD/NAD(P)-binding domain"/>
    <property type="match status" value="1"/>
</dbReference>
<accession>A0ABY4JPQ9</accession>
<reference evidence="4 5" key="1">
    <citation type="submission" date="2022-04" db="EMBL/GenBank/DDBJ databases">
        <title>Mechanism of arsenic methylation and mitigation arsenic toxicity by Bacillus sp. LH14 from an Arsenic-Contaminated Paddy Soil.</title>
        <authorList>
            <person name="Wang D."/>
        </authorList>
    </citation>
    <scope>NUCLEOTIDE SEQUENCE [LARGE SCALE GENOMIC DNA]</scope>
    <source>
        <strain evidence="4 5">LH14</strain>
    </source>
</reference>
<keyword evidence="2" id="KW-0560">Oxidoreductase</keyword>
<evidence type="ECO:0000259" key="3">
    <source>
        <dbReference type="Pfam" id="PF01593"/>
    </source>
</evidence>
<dbReference type="PANTHER" id="PTHR10742">
    <property type="entry name" value="FLAVIN MONOAMINE OXIDASE"/>
    <property type="match status" value="1"/>
</dbReference>
<dbReference type="PRINTS" id="PR00757">
    <property type="entry name" value="AMINEOXDASEF"/>
</dbReference>
<dbReference type="RefSeq" id="WP_248268428.1">
    <property type="nucleotide sequence ID" value="NZ_CP096034.1"/>
</dbReference>
<evidence type="ECO:0000256" key="1">
    <source>
        <dbReference type="ARBA" id="ARBA00001974"/>
    </source>
</evidence>
<dbReference type="Gene3D" id="3.90.660.10">
    <property type="match status" value="1"/>
</dbReference>
<organism evidence="4 5">
    <name type="scientific">Gottfriedia acidiceleris</name>
    <dbReference type="NCBI Taxonomy" id="371036"/>
    <lineage>
        <taxon>Bacteria</taxon>
        <taxon>Bacillati</taxon>
        <taxon>Bacillota</taxon>
        <taxon>Bacilli</taxon>
        <taxon>Bacillales</taxon>
        <taxon>Bacillaceae</taxon>
        <taxon>Gottfriedia</taxon>
    </lineage>
</organism>